<dbReference type="Pfam" id="PF06728">
    <property type="entry name" value="PIG-U"/>
    <property type="match status" value="1"/>
</dbReference>
<feature type="transmembrane region" description="Helical" evidence="9">
    <location>
        <begin position="271"/>
        <end position="289"/>
    </location>
</feature>
<dbReference type="Proteomes" id="UP000629468">
    <property type="component" value="Unassembled WGS sequence"/>
</dbReference>
<evidence type="ECO:0000256" key="10">
    <source>
        <dbReference type="SAM" id="SignalP"/>
    </source>
</evidence>
<keyword evidence="10" id="KW-0732">Signal</keyword>
<keyword evidence="5 9" id="KW-0812">Transmembrane</keyword>
<evidence type="ECO:0000256" key="5">
    <source>
        <dbReference type="ARBA" id="ARBA00022692"/>
    </source>
</evidence>
<feature type="transmembrane region" description="Helical" evidence="9">
    <location>
        <begin position="119"/>
        <end position="140"/>
    </location>
</feature>
<evidence type="ECO:0000256" key="8">
    <source>
        <dbReference type="ARBA" id="ARBA00023136"/>
    </source>
</evidence>
<keyword evidence="8 9" id="KW-0472">Membrane</keyword>
<protein>
    <recommendedName>
        <fullName evidence="13">PIG-U-domain-containing protein</fullName>
    </recommendedName>
</protein>
<keyword evidence="6" id="KW-0256">Endoplasmic reticulum</keyword>
<dbReference type="AlphaFoldDB" id="A0A8H7F7N4"/>
<dbReference type="GO" id="GO:0006506">
    <property type="term" value="P:GPI anchor biosynthetic process"/>
    <property type="evidence" value="ECO:0007669"/>
    <property type="project" value="UniProtKB-UniPathway"/>
</dbReference>
<feature type="transmembrane region" description="Helical" evidence="9">
    <location>
        <begin position="86"/>
        <end position="107"/>
    </location>
</feature>
<feature type="transmembrane region" description="Helical" evidence="9">
    <location>
        <begin position="296"/>
        <end position="312"/>
    </location>
</feature>
<feature type="transmembrane region" description="Helical" evidence="9">
    <location>
        <begin position="342"/>
        <end position="359"/>
    </location>
</feature>
<feature type="transmembrane region" description="Helical" evidence="9">
    <location>
        <begin position="160"/>
        <end position="189"/>
    </location>
</feature>
<comment type="caution">
    <text evidence="11">The sequence shown here is derived from an EMBL/GenBank/DDBJ whole genome shotgun (WGS) entry which is preliminary data.</text>
</comment>
<comment type="similarity">
    <text evidence="3">Belongs to the PIGU family.</text>
</comment>
<dbReference type="InterPro" id="IPR009600">
    <property type="entry name" value="PIG-U"/>
</dbReference>
<evidence type="ECO:0000256" key="6">
    <source>
        <dbReference type="ARBA" id="ARBA00022824"/>
    </source>
</evidence>
<comment type="subcellular location">
    <subcellularLocation>
        <location evidence="1">Endoplasmic reticulum membrane</location>
        <topology evidence="1">Multi-pass membrane protein</topology>
    </subcellularLocation>
</comment>
<feature type="chain" id="PRO_5034592563" description="PIG-U-domain-containing protein" evidence="10">
    <location>
        <begin position="24"/>
        <end position="409"/>
    </location>
</feature>
<feature type="transmembrane region" description="Helical" evidence="9">
    <location>
        <begin position="371"/>
        <end position="393"/>
    </location>
</feature>
<evidence type="ECO:0000256" key="4">
    <source>
        <dbReference type="ARBA" id="ARBA00022502"/>
    </source>
</evidence>
<dbReference type="GO" id="GO:0042765">
    <property type="term" value="C:GPI-anchor transamidase complex"/>
    <property type="evidence" value="ECO:0007669"/>
    <property type="project" value="InterPro"/>
</dbReference>
<name>A0A8H7F7N4_AGABI</name>
<dbReference type="OMA" id="ALWHLWI"/>
<gene>
    <name evidence="11" type="ORF">Agabi119p4_1615</name>
</gene>
<proteinExistence type="inferred from homology"/>
<evidence type="ECO:0000256" key="9">
    <source>
        <dbReference type="SAM" id="Phobius"/>
    </source>
</evidence>
<organism evidence="11 12">
    <name type="scientific">Agaricus bisporus var. burnettii</name>
    <dbReference type="NCBI Taxonomy" id="192524"/>
    <lineage>
        <taxon>Eukaryota</taxon>
        <taxon>Fungi</taxon>
        <taxon>Dikarya</taxon>
        <taxon>Basidiomycota</taxon>
        <taxon>Agaricomycotina</taxon>
        <taxon>Agaricomycetes</taxon>
        <taxon>Agaricomycetidae</taxon>
        <taxon>Agaricales</taxon>
        <taxon>Agaricineae</taxon>
        <taxon>Agaricaceae</taxon>
        <taxon>Agaricus</taxon>
    </lineage>
</organism>
<reference evidence="11 12" key="1">
    <citation type="journal article" name="Sci. Rep.">
        <title>Telomere-to-telomere assembled and centromere annotated genomes of the two main subspecies of the button mushroom Agaricus bisporus reveal especially polymorphic chromosome ends.</title>
        <authorList>
            <person name="Sonnenberg A.S.M."/>
            <person name="Sedaghat-Telgerd N."/>
            <person name="Lavrijssen B."/>
            <person name="Ohm R.A."/>
            <person name="Hendrickx P.M."/>
            <person name="Scholtmeijer K."/>
            <person name="Baars J.J.P."/>
            <person name="van Peer A."/>
        </authorList>
    </citation>
    <scope>NUCLEOTIDE SEQUENCE [LARGE SCALE GENOMIC DNA]</scope>
    <source>
        <strain evidence="11 12">H119_p4</strain>
    </source>
</reference>
<dbReference type="PANTHER" id="PTHR13121:SF0">
    <property type="entry name" value="PHOSPHATIDYLINOSITOL GLYCAN ANCHOR BIOSYNTHESIS CLASS U PROTEIN"/>
    <property type="match status" value="1"/>
</dbReference>
<dbReference type="GO" id="GO:0016255">
    <property type="term" value="P:attachment of GPI anchor to protein"/>
    <property type="evidence" value="ECO:0007669"/>
    <property type="project" value="InterPro"/>
</dbReference>
<dbReference type="EMBL" id="JABXXO010000003">
    <property type="protein sequence ID" value="KAF7782239.1"/>
    <property type="molecule type" value="Genomic_DNA"/>
</dbReference>
<keyword evidence="4" id="KW-0337">GPI-anchor biosynthesis</keyword>
<evidence type="ECO:0000313" key="11">
    <source>
        <dbReference type="EMBL" id="KAF7782239.1"/>
    </source>
</evidence>
<evidence type="ECO:0000313" key="12">
    <source>
        <dbReference type="Proteomes" id="UP000629468"/>
    </source>
</evidence>
<evidence type="ECO:0000256" key="2">
    <source>
        <dbReference type="ARBA" id="ARBA00004687"/>
    </source>
</evidence>
<accession>A0A8H7F7N4</accession>
<dbReference type="UniPathway" id="UPA00196"/>
<keyword evidence="7 9" id="KW-1133">Transmembrane helix</keyword>
<feature type="transmembrane region" description="Helical" evidence="9">
    <location>
        <begin position="216"/>
        <end position="237"/>
    </location>
</feature>
<evidence type="ECO:0000256" key="3">
    <source>
        <dbReference type="ARBA" id="ARBA00010026"/>
    </source>
</evidence>
<evidence type="ECO:0000256" key="1">
    <source>
        <dbReference type="ARBA" id="ARBA00004477"/>
    </source>
</evidence>
<dbReference type="PANTHER" id="PTHR13121">
    <property type="entry name" value="GPI TRANSAMIDASE COMPONENT PIG-U"/>
    <property type="match status" value="1"/>
</dbReference>
<feature type="signal peptide" evidence="10">
    <location>
        <begin position="1"/>
        <end position="23"/>
    </location>
</feature>
<evidence type="ECO:0000256" key="7">
    <source>
        <dbReference type="ARBA" id="ARBA00022989"/>
    </source>
</evidence>
<comment type="pathway">
    <text evidence="2">Glycolipid biosynthesis; glycosylphosphatidylinositol-anchor biosynthesis.</text>
</comment>
<sequence length="409" mass="45245">MPPSTSGLNAAALALVATRIVAALFSPENVLKRDQLLSTPLSSYTQLREGIFLFKHNIDPYSGGTFRHSPLLLALFSTILPNSRTFASLLWTAFDLLGAWALVSIWRARQNVSHTSRDILVAASYLLNPYVFLPTLALSSSSFQSSLTLLSVKYAAEGNASLALFLLAILLHIDLSTFILLPPVLLLLITGPRSHLASPHALAANLLRIIPHFSRYLLYTGILAIVSTSITGGTRWISQTWGATLTLPDLTPNTGLWWYFFTEMFDHFRPFFLMVFTLHLSIYAIPMCIKFQYDPLYATFLLLGVLGTFKAYPTLSDPGLFLSALALFPEVYPYLRHQMVTALLHLHAALLMPLFNYLWLSTGTGNANFFYASTLVFACANGAALIDAIWAGLRIAIGEEKEGYMVVQE</sequence>
<evidence type="ECO:0008006" key="13">
    <source>
        <dbReference type="Google" id="ProtNLM"/>
    </source>
</evidence>